<dbReference type="Proteomes" id="UP000790347">
    <property type="component" value="Unassembled WGS sequence"/>
</dbReference>
<keyword evidence="11" id="KW-1185">Reference proteome</keyword>
<dbReference type="Gene3D" id="3.40.50.300">
    <property type="entry name" value="P-loop containing nucleotide triphosphate hydrolases"/>
    <property type="match status" value="1"/>
</dbReference>
<dbReference type="Pfam" id="PF12631">
    <property type="entry name" value="MnmE_helical"/>
    <property type="match status" value="1"/>
</dbReference>
<proteinExistence type="inferred from homology"/>
<sequence length="583" mass="65778">MILFTVPKYWECIASGQQMIDMSSWLSSIIAGNGFASLYLSEVQNKASYYNENNQQGIKWKHVQKIRPSYLVFACMPNVYVEMLRNLKIHNKTVIKTIELIQKCSFESSASTIFALSTNIRNSGSAIAVIRVSGDETLNVIDSITNGKANHIRAKPRQACLNDYVDPNTNELIDKGMTLWFPRPKSYTGEDLCEFHIHGSMAVISKMLTVIGNIRGCRSAKEGEFTRRALMNGKLQLIQAEGIRDLINARTENQRRRALSGLSGMLHLKFNQWREQIIKLMAHMEAFIDFGEEEMIGDDVMKELNVNICNLKKEIDQHVANTKLKSDFIKDGLHVAIIGQANVGKSSLINKLTEKDVSIISPISGTTRDVVETWMDIDGNCVCIADTAGIKDADHSNVDPIERQGIQKAIQRAKECHLIIMVVDADQVYRHKKLIISDHLKKIIEKKSESELLFLVNKIDLVANSDKRQELASILAKNQMSKPIYVSCINSEGFDDFIQQFKQKIEHNVGTNEDLIAFSNERHVMHLTETSKELAITMKNLDKDLAISSFHIRQASYHIGCLTGDITTEHVLDVLFKDFCIGK</sequence>
<dbReference type="SUPFAM" id="SSF52540">
    <property type="entry name" value="P-loop containing nucleoside triphosphate hydrolases"/>
    <property type="match status" value="1"/>
</dbReference>
<dbReference type="InterPro" id="IPR027266">
    <property type="entry name" value="TrmE/GcvT-like"/>
</dbReference>
<dbReference type="EMBL" id="ASGP02000005">
    <property type="protein sequence ID" value="KAH9505892.1"/>
    <property type="molecule type" value="Genomic_DNA"/>
</dbReference>
<reference evidence="10" key="2">
    <citation type="journal article" date="2022" name="Res Sq">
        <title>Comparative Genomics Reveals Insights into the Divergent Evolution of Astigmatic Mites and Household Pest Adaptations.</title>
        <authorList>
            <person name="Xiong Q."/>
            <person name="Wan A.T.-Y."/>
            <person name="Liu X.-Y."/>
            <person name="Fung C.S.-H."/>
            <person name="Xiao X."/>
            <person name="Malainual N."/>
            <person name="Hou J."/>
            <person name="Wang L."/>
            <person name="Wang M."/>
            <person name="Yang K."/>
            <person name="Cui Y."/>
            <person name="Leung E."/>
            <person name="Nong W."/>
            <person name="Shin S.-K."/>
            <person name="Au S."/>
            <person name="Jeong K.Y."/>
            <person name="Chew F.T."/>
            <person name="Hui J."/>
            <person name="Leung T.F."/>
            <person name="Tungtrongchitr A."/>
            <person name="Zhong N."/>
            <person name="Liu Z."/>
            <person name="Tsui S."/>
        </authorList>
    </citation>
    <scope>NUCLEOTIDE SEQUENCE</scope>
    <source>
        <strain evidence="10">Derf</strain>
        <tissue evidence="10">Whole organism</tissue>
    </source>
</reference>
<evidence type="ECO:0000259" key="7">
    <source>
        <dbReference type="Pfam" id="PF01926"/>
    </source>
</evidence>
<feature type="domain" description="GTP-binding protein TrmE N-terminal" evidence="8">
    <location>
        <begin position="112"/>
        <end position="234"/>
    </location>
</feature>
<dbReference type="CDD" id="cd04164">
    <property type="entry name" value="trmE"/>
    <property type="match status" value="1"/>
</dbReference>
<dbReference type="InterPro" id="IPR005225">
    <property type="entry name" value="Small_GTP-bd"/>
</dbReference>
<name>A0A922HVG9_DERFA</name>
<dbReference type="Gene3D" id="3.30.1360.120">
    <property type="entry name" value="Probable tRNA modification gtpase trme, domain 1"/>
    <property type="match status" value="1"/>
</dbReference>
<dbReference type="HAMAP" id="MF_00379">
    <property type="entry name" value="GTPase_MnmE"/>
    <property type="match status" value="1"/>
</dbReference>
<dbReference type="InterPro" id="IPR031168">
    <property type="entry name" value="G_TrmE"/>
</dbReference>
<protein>
    <submittedName>
        <fullName evidence="10">tRNA modification GTPase gtpbp3, mitochondrial</fullName>
    </submittedName>
</protein>
<evidence type="ECO:0000256" key="4">
    <source>
        <dbReference type="ARBA" id="ARBA00022741"/>
    </source>
</evidence>
<comment type="caution">
    <text evidence="10">The sequence shown here is derived from an EMBL/GenBank/DDBJ whole genome shotgun (WGS) entry which is preliminary data.</text>
</comment>
<organism evidence="10 11">
    <name type="scientific">Dermatophagoides farinae</name>
    <name type="common">American house dust mite</name>
    <dbReference type="NCBI Taxonomy" id="6954"/>
    <lineage>
        <taxon>Eukaryota</taxon>
        <taxon>Metazoa</taxon>
        <taxon>Ecdysozoa</taxon>
        <taxon>Arthropoda</taxon>
        <taxon>Chelicerata</taxon>
        <taxon>Arachnida</taxon>
        <taxon>Acari</taxon>
        <taxon>Acariformes</taxon>
        <taxon>Sarcoptiformes</taxon>
        <taxon>Astigmata</taxon>
        <taxon>Psoroptidia</taxon>
        <taxon>Analgoidea</taxon>
        <taxon>Pyroglyphidae</taxon>
        <taxon>Dermatophagoidinae</taxon>
        <taxon>Dermatophagoides</taxon>
    </lineage>
</organism>
<comment type="subcellular location">
    <subcellularLocation>
        <location evidence="1">Mitochondrion</location>
    </subcellularLocation>
</comment>
<evidence type="ECO:0000256" key="3">
    <source>
        <dbReference type="ARBA" id="ARBA00022694"/>
    </source>
</evidence>
<dbReference type="GO" id="GO:0030488">
    <property type="term" value="P:tRNA methylation"/>
    <property type="evidence" value="ECO:0007669"/>
    <property type="project" value="TreeGrafter"/>
</dbReference>
<dbReference type="GO" id="GO:0005525">
    <property type="term" value="F:GTP binding"/>
    <property type="evidence" value="ECO:0007669"/>
    <property type="project" value="UniProtKB-KW"/>
</dbReference>
<dbReference type="CDD" id="cd14858">
    <property type="entry name" value="TrmE_N"/>
    <property type="match status" value="1"/>
</dbReference>
<dbReference type="InterPro" id="IPR027368">
    <property type="entry name" value="MnmE_dom2"/>
</dbReference>
<dbReference type="InterPro" id="IPR025867">
    <property type="entry name" value="MnmE_helical"/>
</dbReference>
<dbReference type="InterPro" id="IPR018948">
    <property type="entry name" value="GTP-bd_TrmE_N"/>
</dbReference>
<dbReference type="NCBIfam" id="TIGR00231">
    <property type="entry name" value="small_GTP"/>
    <property type="match status" value="1"/>
</dbReference>
<dbReference type="AlphaFoldDB" id="A0A922HVG9"/>
<dbReference type="NCBIfam" id="NF003661">
    <property type="entry name" value="PRK05291.1-3"/>
    <property type="match status" value="1"/>
</dbReference>
<dbReference type="InterPro" id="IPR027417">
    <property type="entry name" value="P-loop_NTPase"/>
</dbReference>
<feature type="domain" description="G" evidence="7">
    <location>
        <begin position="334"/>
        <end position="458"/>
    </location>
</feature>
<evidence type="ECO:0000256" key="6">
    <source>
        <dbReference type="RuleBase" id="RU003313"/>
    </source>
</evidence>
<feature type="domain" description="MnmE helical" evidence="9">
    <location>
        <begin position="237"/>
        <end position="580"/>
    </location>
</feature>
<evidence type="ECO:0000256" key="1">
    <source>
        <dbReference type="ARBA" id="ARBA00004173"/>
    </source>
</evidence>
<evidence type="ECO:0000313" key="11">
    <source>
        <dbReference type="Proteomes" id="UP000790347"/>
    </source>
</evidence>
<keyword evidence="3 6" id="KW-0819">tRNA processing</keyword>
<dbReference type="Pfam" id="PF01926">
    <property type="entry name" value="MMR_HSR1"/>
    <property type="match status" value="1"/>
</dbReference>
<keyword evidence="4 6" id="KW-0547">Nucleotide-binding</keyword>
<evidence type="ECO:0000313" key="10">
    <source>
        <dbReference type="EMBL" id="KAH9505892.1"/>
    </source>
</evidence>
<gene>
    <name evidence="10" type="primary">GTPBP3</name>
    <name evidence="10" type="ORF">DERF_010659</name>
</gene>
<evidence type="ECO:0000259" key="8">
    <source>
        <dbReference type="Pfam" id="PF10396"/>
    </source>
</evidence>
<accession>A0A922HVG9</accession>
<evidence type="ECO:0000259" key="9">
    <source>
        <dbReference type="Pfam" id="PF12631"/>
    </source>
</evidence>
<dbReference type="PRINTS" id="PR00326">
    <property type="entry name" value="GTP1OBG"/>
</dbReference>
<dbReference type="Gene3D" id="1.20.120.430">
    <property type="entry name" value="tRNA modification GTPase MnmE domain 2"/>
    <property type="match status" value="1"/>
</dbReference>
<dbReference type="PANTHER" id="PTHR42714:SF2">
    <property type="entry name" value="TRNA MODIFICATION GTPASE GTPBP3, MITOCHONDRIAL"/>
    <property type="match status" value="1"/>
</dbReference>
<dbReference type="GO" id="GO:0002098">
    <property type="term" value="P:tRNA wobble uridine modification"/>
    <property type="evidence" value="ECO:0007669"/>
    <property type="project" value="TreeGrafter"/>
</dbReference>
<dbReference type="GO" id="GO:0003924">
    <property type="term" value="F:GTPase activity"/>
    <property type="evidence" value="ECO:0007669"/>
    <property type="project" value="InterPro"/>
</dbReference>
<dbReference type="InterPro" id="IPR006073">
    <property type="entry name" value="GTP-bd"/>
</dbReference>
<reference evidence="10" key="1">
    <citation type="submission" date="2013-05" db="EMBL/GenBank/DDBJ databases">
        <authorList>
            <person name="Yim A.K.Y."/>
            <person name="Chan T.F."/>
            <person name="Ji K.M."/>
            <person name="Liu X.Y."/>
            <person name="Zhou J.W."/>
            <person name="Li R.Q."/>
            <person name="Yang K.Y."/>
            <person name="Li J."/>
            <person name="Li M."/>
            <person name="Law P.T.W."/>
            <person name="Wu Y.L."/>
            <person name="Cai Z.L."/>
            <person name="Qin H."/>
            <person name="Bao Y."/>
            <person name="Leung R.K.K."/>
            <person name="Ng P.K.S."/>
            <person name="Zou J."/>
            <person name="Zhong X.J."/>
            <person name="Ran P.X."/>
            <person name="Zhong N.S."/>
            <person name="Liu Z.G."/>
            <person name="Tsui S.K.W."/>
        </authorList>
    </citation>
    <scope>NUCLEOTIDE SEQUENCE</scope>
    <source>
        <strain evidence="10">Derf</strain>
        <tissue evidence="10">Whole organism</tissue>
    </source>
</reference>
<evidence type="ECO:0000256" key="5">
    <source>
        <dbReference type="ARBA" id="ARBA00023134"/>
    </source>
</evidence>
<dbReference type="PANTHER" id="PTHR42714">
    <property type="entry name" value="TRNA MODIFICATION GTPASE GTPBP3"/>
    <property type="match status" value="1"/>
</dbReference>
<evidence type="ECO:0000256" key="2">
    <source>
        <dbReference type="ARBA" id="ARBA00011043"/>
    </source>
</evidence>
<dbReference type="FunFam" id="3.30.1360.120:FF:000007">
    <property type="entry name" value="tRNA modification GTPase GTPBP3, mitochondrial"/>
    <property type="match status" value="1"/>
</dbReference>
<dbReference type="InterPro" id="IPR004520">
    <property type="entry name" value="GTPase_MnmE"/>
</dbReference>
<dbReference type="Pfam" id="PF10396">
    <property type="entry name" value="TrmE_N"/>
    <property type="match status" value="1"/>
</dbReference>
<keyword evidence="5 6" id="KW-0342">GTP-binding</keyword>
<comment type="similarity">
    <text evidence="2 6">Belongs to the TRAFAC class TrmE-Era-EngA-EngB-Septin-like GTPase superfamily. TrmE GTPase family.</text>
</comment>
<dbReference type="GO" id="GO:0005739">
    <property type="term" value="C:mitochondrion"/>
    <property type="evidence" value="ECO:0007669"/>
    <property type="project" value="UniProtKB-SubCell"/>
</dbReference>
<dbReference type="NCBIfam" id="TIGR00450">
    <property type="entry name" value="mnmE_trmE_thdF"/>
    <property type="match status" value="1"/>
</dbReference>